<dbReference type="PANTHER" id="PTHR35787">
    <property type="entry name" value="GLYCEROL UPTAKE OPERON ANTITERMINATOR REGULATORY PROTEIN"/>
    <property type="match status" value="1"/>
</dbReference>
<dbReference type="GO" id="GO:0006355">
    <property type="term" value="P:regulation of DNA-templated transcription"/>
    <property type="evidence" value="ECO:0007669"/>
    <property type="project" value="InterPro"/>
</dbReference>
<dbReference type="SUPFAM" id="SSF110391">
    <property type="entry name" value="GlpP-like"/>
    <property type="match status" value="1"/>
</dbReference>
<dbReference type="InterPro" id="IPR006699">
    <property type="entry name" value="GlpP"/>
</dbReference>
<evidence type="ECO:0000313" key="2">
    <source>
        <dbReference type="Proteomes" id="UP000196365"/>
    </source>
</evidence>
<accession>A0A1T4NWN2</accession>
<sequence>MNHLFYNKLQENPIIAAIRDHTQINAALQSPSEIIFILKSDIFNISSIVDQVHANRKQIYIHMDLIEGLAKDTLAIKYIQQKIRPDGIITTRANLVKTAKDLNMLVIQRCFVLDHLSLDTGIESINSIKPDAVEILPGIMPRIIKKFAESTNIPIIAGGLIMNKKDILQNLQAGAVGISTSKEEIWYM</sequence>
<name>A0A1T4NWN2_9FIRM</name>
<organism evidence="1 2">
    <name type="scientific">Garciella nitratireducens DSM 15102</name>
    <dbReference type="NCBI Taxonomy" id="1121911"/>
    <lineage>
        <taxon>Bacteria</taxon>
        <taxon>Bacillati</taxon>
        <taxon>Bacillota</taxon>
        <taxon>Clostridia</taxon>
        <taxon>Eubacteriales</taxon>
        <taxon>Eubacteriaceae</taxon>
        <taxon>Garciella</taxon>
    </lineage>
</organism>
<dbReference type="GO" id="GO:0006071">
    <property type="term" value="P:glycerol metabolic process"/>
    <property type="evidence" value="ECO:0007669"/>
    <property type="project" value="InterPro"/>
</dbReference>
<reference evidence="1 2" key="1">
    <citation type="submission" date="2017-02" db="EMBL/GenBank/DDBJ databases">
        <authorList>
            <person name="Peterson S.W."/>
        </authorList>
    </citation>
    <scope>NUCLEOTIDE SEQUENCE [LARGE SCALE GENOMIC DNA]</scope>
    <source>
        <strain evidence="1 2">DSM 15102</strain>
    </source>
</reference>
<dbReference type="PIRSF" id="PIRSF016897">
    <property type="entry name" value="GlpP"/>
    <property type="match status" value="1"/>
</dbReference>
<dbReference type="OrthoDB" id="9799580at2"/>
<dbReference type="AlphaFoldDB" id="A0A1T4NWN2"/>
<proteinExistence type="predicted"/>
<protein>
    <submittedName>
        <fullName evidence="1">Glycerol uptake operon antiterminator</fullName>
    </submittedName>
</protein>
<gene>
    <name evidence="1" type="ORF">SAMN02745973_01813</name>
</gene>
<dbReference type="Pfam" id="PF04309">
    <property type="entry name" value="G3P_antiterm"/>
    <property type="match status" value="1"/>
</dbReference>
<keyword evidence="2" id="KW-1185">Reference proteome</keyword>
<dbReference type="InterPro" id="IPR013785">
    <property type="entry name" value="Aldolase_TIM"/>
</dbReference>
<dbReference type="Gene3D" id="3.20.20.70">
    <property type="entry name" value="Aldolase class I"/>
    <property type="match status" value="1"/>
</dbReference>
<dbReference type="PANTHER" id="PTHR35787:SF1">
    <property type="entry name" value="GLYCEROL UPTAKE OPERON ANTITERMINATOR REGULATORY PROTEIN"/>
    <property type="match status" value="1"/>
</dbReference>
<dbReference type="Proteomes" id="UP000196365">
    <property type="component" value="Unassembled WGS sequence"/>
</dbReference>
<dbReference type="EMBL" id="FUWV01000013">
    <property type="protein sequence ID" value="SJZ83198.1"/>
    <property type="molecule type" value="Genomic_DNA"/>
</dbReference>
<evidence type="ECO:0000313" key="1">
    <source>
        <dbReference type="EMBL" id="SJZ83198.1"/>
    </source>
</evidence>